<dbReference type="Proteomes" id="UP000293638">
    <property type="component" value="Unassembled WGS sequence"/>
</dbReference>
<dbReference type="AlphaFoldDB" id="A0A4Q7NVD8"/>
<feature type="region of interest" description="Disordered" evidence="1">
    <location>
        <begin position="30"/>
        <end position="57"/>
    </location>
</feature>
<sequence length="724" mass="73575">MTRRARAAVPAAAVLGALLLVGPLGAVSAAPASAPGGSTAGSAAPTSATTGTPPAQQASVVLRGVSPQVTRPGEGVTITGSVVASVPLTEVSVRVWLRRDVPAPAQLSTARTARRAEGTPVLQVPLVASLAADGSARFRVTLPADRLAGGPDVRVRLVYLEVRARSGAGLHTAGVRAVPLPWAPAAEVQQATSLAVVVPFTSAARRTADGAFLDDGLVRDAAPGGRLRRLLAAADGQTLAVDPMVAEDLAVLAAPGGWPLLVGGRTVTQPQDPDAAALLADLKTRAAQAGAVTLLPYGDVDAAALVTAGRRGDLTSAVRTAERVAASYLAPGLRVEVALPESAGSTSALATAVSGAWSAAGVRRVAAPDTLLPPAQGAEPPSPVTLEVADSATEVPALAVSTELSDALVAPGADPVGTLQDALGATAMHTAELPSRPRGVLLVLPRDWDPRASWVTALRAVLRAPWVLPTTLHALATEPVTRTAVVDEVPAARGALARAYLQQVARHALAGAAFARVLGSTGDAQRLTRAYALEQLRLEARSGDGPALLRASSEALDARESSIEVVVNSRVTVPASGRFPVTLRNTSSRRVRVALWFDGSVRVRLRNTGVVSIAPGKPVTVEIATASSANGRATVQAFLVTPNGKPFGTPVFLHLTVRGAGGPAKAVVGGAAVVFVLALSLRIVRRRRLPGIPERGTGSVDAGPPSGTDEQEAPVTGARGGAQR</sequence>
<evidence type="ECO:0000256" key="3">
    <source>
        <dbReference type="SAM" id="SignalP"/>
    </source>
</evidence>
<dbReference type="EMBL" id="SGXD01000001">
    <property type="protein sequence ID" value="RZS91213.1"/>
    <property type="molecule type" value="Genomic_DNA"/>
</dbReference>
<keyword evidence="2" id="KW-0472">Membrane</keyword>
<feature type="region of interest" description="Disordered" evidence="1">
    <location>
        <begin position="692"/>
        <end position="724"/>
    </location>
</feature>
<keyword evidence="2" id="KW-1133">Transmembrane helix</keyword>
<accession>A0A4Q7NVD8</accession>
<evidence type="ECO:0000313" key="5">
    <source>
        <dbReference type="Proteomes" id="UP000293638"/>
    </source>
</evidence>
<evidence type="ECO:0000256" key="1">
    <source>
        <dbReference type="SAM" id="MobiDB-lite"/>
    </source>
</evidence>
<organism evidence="4 5">
    <name type="scientific">Motilibacter rhizosphaerae</name>
    <dbReference type="NCBI Taxonomy" id="598652"/>
    <lineage>
        <taxon>Bacteria</taxon>
        <taxon>Bacillati</taxon>
        <taxon>Actinomycetota</taxon>
        <taxon>Actinomycetes</taxon>
        <taxon>Motilibacterales</taxon>
        <taxon>Motilibacteraceae</taxon>
        <taxon>Motilibacter</taxon>
    </lineage>
</organism>
<feature type="transmembrane region" description="Helical" evidence="2">
    <location>
        <begin position="666"/>
        <end position="684"/>
    </location>
</feature>
<name>A0A4Q7NVD8_9ACTN</name>
<keyword evidence="3" id="KW-0732">Signal</keyword>
<reference evidence="4 5" key="1">
    <citation type="submission" date="2019-02" db="EMBL/GenBank/DDBJ databases">
        <title>Genomic Encyclopedia of Type Strains, Phase IV (KMG-IV): sequencing the most valuable type-strain genomes for metagenomic binning, comparative biology and taxonomic classification.</title>
        <authorList>
            <person name="Goeker M."/>
        </authorList>
    </citation>
    <scope>NUCLEOTIDE SEQUENCE [LARGE SCALE GENOMIC DNA]</scope>
    <source>
        <strain evidence="4 5">DSM 45622</strain>
    </source>
</reference>
<evidence type="ECO:0000256" key="2">
    <source>
        <dbReference type="SAM" id="Phobius"/>
    </source>
</evidence>
<feature type="chain" id="PRO_5039355288" description="Secreted protein" evidence="3">
    <location>
        <begin position="27"/>
        <end position="724"/>
    </location>
</feature>
<feature type="compositionally biased region" description="Low complexity" evidence="1">
    <location>
        <begin position="30"/>
        <end position="55"/>
    </location>
</feature>
<feature type="signal peptide" evidence="3">
    <location>
        <begin position="1"/>
        <end position="26"/>
    </location>
</feature>
<dbReference type="OrthoDB" id="3797035at2"/>
<evidence type="ECO:0008006" key="6">
    <source>
        <dbReference type="Google" id="ProtNLM"/>
    </source>
</evidence>
<protein>
    <recommendedName>
        <fullName evidence="6">Secreted protein</fullName>
    </recommendedName>
</protein>
<gene>
    <name evidence="4" type="ORF">EV189_0447</name>
</gene>
<keyword evidence="2" id="KW-0812">Transmembrane</keyword>
<comment type="caution">
    <text evidence="4">The sequence shown here is derived from an EMBL/GenBank/DDBJ whole genome shotgun (WGS) entry which is preliminary data.</text>
</comment>
<keyword evidence="5" id="KW-1185">Reference proteome</keyword>
<evidence type="ECO:0000313" key="4">
    <source>
        <dbReference type="EMBL" id="RZS91213.1"/>
    </source>
</evidence>
<proteinExistence type="predicted"/>
<dbReference type="RefSeq" id="WP_130491310.1">
    <property type="nucleotide sequence ID" value="NZ_SGXD01000001.1"/>
</dbReference>